<organism evidence="8 9">
    <name type="scientific">Gregarina niphandrodes</name>
    <name type="common">Septate eugregarine</name>
    <dbReference type="NCBI Taxonomy" id="110365"/>
    <lineage>
        <taxon>Eukaryota</taxon>
        <taxon>Sar</taxon>
        <taxon>Alveolata</taxon>
        <taxon>Apicomplexa</taxon>
        <taxon>Conoidasida</taxon>
        <taxon>Gregarinasina</taxon>
        <taxon>Eugregarinorida</taxon>
        <taxon>Gregarinidae</taxon>
        <taxon>Gregarina</taxon>
    </lineage>
</organism>
<dbReference type="AlphaFoldDB" id="A0A023BBN8"/>
<dbReference type="OrthoDB" id="300580at2759"/>
<evidence type="ECO:0000256" key="6">
    <source>
        <dbReference type="ARBA" id="ARBA00023136"/>
    </source>
</evidence>
<dbReference type="SUPFAM" id="SSF103481">
    <property type="entry name" value="Multidrug resistance efflux transporter EmrE"/>
    <property type="match status" value="1"/>
</dbReference>
<dbReference type="PANTHER" id="PTHR13146">
    <property type="match status" value="1"/>
</dbReference>
<dbReference type="InterPro" id="IPR009262">
    <property type="entry name" value="SLC35_F1/F2/F6"/>
</dbReference>
<feature type="transmembrane region" description="Helical" evidence="7">
    <location>
        <begin position="106"/>
        <end position="124"/>
    </location>
</feature>
<name>A0A023BBN8_GRENI</name>
<dbReference type="Pfam" id="PF06027">
    <property type="entry name" value="SLC35F"/>
    <property type="match status" value="1"/>
</dbReference>
<feature type="transmembrane region" description="Helical" evidence="7">
    <location>
        <begin position="206"/>
        <end position="226"/>
    </location>
</feature>
<keyword evidence="6 7" id="KW-0472">Membrane</keyword>
<dbReference type="EMBL" id="AFNH02000162">
    <property type="protein sequence ID" value="EZG80253.1"/>
    <property type="molecule type" value="Genomic_DNA"/>
</dbReference>
<feature type="transmembrane region" description="Helical" evidence="7">
    <location>
        <begin position="172"/>
        <end position="194"/>
    </location>
</feature>
<evidence type="ECO:0000256" key="3">
    <source>
        <dbReference type="ARBA" id="ARBA00022448"/>
    </source>
</evidence>
<keyword evidence="9" id="KW-1185">Reference proteome</keyword>
<dbReference type="VEuPathDB" id="CryptoDB:GNI_021960"/>
<accession>A0A023BBN8</accession>
<evidence type="ECO:0000256" key="2">
    <source>
        <dbReference type="ARBA" id="ARBA00007863"/>
    </source>
</evidence>
<comment type="similarity">
    <text evidence="2">Belongs to the SLC35F solute transporter family.</text>
</comment>
<feature type="transmembrane region" description="Helical" evidence="7">
    <location>
        <begin position="136"/>
        <end position="157"/>
    </location>
</feature>
<dbReference type="RefSeq" id="XP_011134307.1">
    <property type="nucleotide sequence ID" value="XM_011136005.1"/>
</dbReference>
<dbReference type="PANTHER" id="PTHR13146:SF0">
    <property type="entry name" value="SOLUTE CARRIER FAMILY 35 MEMBER F6"/>
    <property type="match status" value="1"/>
</dbReference>
<feature type="transmembrane region" description="Helical" evidence="7">
    <location>
        <begin position="268"/>
        <end position="287"/>
    </location>
</feature>
<evidence type="ECO:0000313" key="8">
    <source>
        <dbReference type="EMBL" id="EZG80253.1"/>
    </source>
</evidence>
<dbReference type="InterPro" id="IPR037185">
    <property type="entry name" value="EmrE-like"/>
</dbReference>
<protein>
    <submittedName>
        <fullName evidence="8">Transmembrane protein</fullName>
    </submittedName>
</protein>
<dbReference type="GO" id="GO:0022857">
    <property type="term" value="F:transmembrane transporter activity"/>
    <property type="evidence" value="ECO:0007669"/>
    <property type="project" value="InterPro"/>
</dbReference>
<dbReference type="eggNOG" id="KOG3912">
    <property type="taxonomic scope" value="Eukaryota"/>
</dbReference>
<sequence length="315" mass="34631">MFIAESLCLVAHGLDLLYRKRVLKLPRGYGKFEFIDPPSSALLYRVTPWWWFALPSLCDILGTATINFAFTMTYASTVQLLRNSVMIFTALNTLVVMRRPLLVCEWTGIIIMTLGMVIAGAESLRNPEAESNHSGSAVLGIILTLLGTSLNACTLIFEEALLKKRYSPPLRAVGFAGITGIMWNLVALPIAHVCKIQNLEHGWHQLLSSATLKGSVMAFICSSFIFNSTGMFVTQLGSGLLKGLLYSCRAPIIWVVEILLRWQAYNRFGLIGLIATFGGFIVFTNVLKLGSFWTTPVGCGLTPKRPSVVLIPPSI</sequence>
<dbReference type="GO" id="GO:0016020">
    <property type="term" value="C:membrane"/>
    <property type="evidence" value="ECO:0007669"/>
    <property type="project" value="UniProtKB-SubCell"/>
</dbReference>
<evidence type="ECO:0000256" key="4">
    <source>
        <dbReference type="ARBA" id="ARBA00022692"/>
    </source>
</evidence>
<reference evidence="8" key="1">
    <citation type="submission" date="2013-12" db="EMBL/GenBank/DDBJ databases">
        <authorList>
            <person name="Omoto C.K."/>
            <person name="Sibley D."/>
            <person name="Venepally P."/>
            <person name="Hadjithomas M."/>
            <person name="Karamycheva S."/>
            <person name="Brunk B."/>
            <person name="Roos D."/>
            <person name="Caler E."/>
            <person name="Lorenzi H."/>
        </authorList>
    </citation>
    <scope>NUCLEOTIDE SEQUENCE</scope>
</reference>
<proteinExistence type="inferred from homology"/>
<comment type="subcellular location">
    <subcellularLocation>
        <location evidence="1">Membrane</location>
        <topology evidence="1">Multi-pass membrane protein</topology>
    </subcellularLocation>
</comment>
<dbReference type="OMA" id="WDSFSWL"/>
<evidence type="ECO:0000256" key="5">
    <source>
        <dbReference type="ARBA" id="ARBA00022989"/>
    </source>
</evidence>
<feature type="transmembrane region" description="Helical" evidence="7">
    <location>
        <begin position="49"/>
        <end position="68"/>
    </location>
</feature>
<keyword evidence="4 7" id="KW-0812">Transmembrane</keyword>
<keyword evidence="5 7" id="KW-1133">Transmembrane helix</keyword>
<evidence type="ECO:0000256" key="1">
    <source>
        <dbReference type="ARBA" id="ARBA00004141"/>
    </source>
</evidence>
<evidence type="ECO:0000313" key="9">
    <source>
        <dbReference type="Proteomes" id="UP000019763"/>
    </source>
</evidence>
<evidence type="ECO:0000256" key="7">
    <source>
        <dbReference type="SAM" id="Phobius"/>
    </source>
</evidence>
<comment type="caution">
    <text evidence="8">The sequence shown here is derived from an EMBL/GenBank/DDBJ whole genome shotgun (WGS) entry which is preliminary data.</text>
</comment>
<keyword evidence="3" id="KW-0813">Transport</keyword>
<dbReference type="Proteomes" id="UP000019763">
    <property type="component" value="Unassembled WGS sequence"/>
</dbReference>
<dbReference type="GeneID" id="22911035"/>
<gene>
    <name evidence="8" type="ORF">GNI_021960</name>
</gene>